<protein>
    <recommendedName>
        <fullName evidence="2">Mannosylglycerate hydrolase MGH1-like glycoside hydrolase domain-containing protein</fullName>
    </recommendedName>
</protein>
<dbReference type="AlphaFoldDB" id="A7RM52"/>
<evidence type="ECO:0000313" key="3">
    <source>
        <dbReference type="EMBL" id="EDO47543.1"/>
    </source>
</evidence>
<feature type="compositionally biased region" description="Basic and acidic residues" evidence="1">
    <location>
        <begin position="102"/>
        <end position="113"/>
    </location>
</feature>
<dbReference type="PhylomeDB" id="A7RM52"/>
<feature type="compositionally biased region" description="Basic residues" evidence="1">
    <location>
        <begin position="91"/>
        <end position="101"/>
    </location>
</feature>
<feature type="domain" description="Mannosylglycerate hydrolase MGH1-like glycoside hydrolase" evidence="2">
    <location>
        <begin position="540"/>
        <end position="643"/>
    </location>
</feature>
<feature type="region of interest" description="Disordered" evidence="1">
    <location>
        <begin position="84"/>
        <end position="113"/>
    </location>
</feature>
<dbReference type="PANTHER" id="PTHR10412:SF10">
    <property type="entry name" value="GLYCOSYL HYDROLASE FAMILY 63 C-TERMINAL DOMAIN-CONTAINING PROTEIN"/>
    <property type="match status" value="1"/>
</dbReference>
<feature type="domain" description="Mannosylglycerate hydrolase MGH1-like glycoside hydrolase" evidence="2">
    <location>
        <begin position="810"/>
        <end position="979"/>
    </location>
</feature>
<dbReference type="GO" id="GO:0004573">
    <property type="term" value="F:Glc3Man9GlcNAc2 oligosaccharide glucosidase activity"/>
    <property type="evidence" value="ECO:0007669"/>
    <property type="project" value="InterPro"/>
</dbReference>
<dbReference type="Gene3D" id="1.50.10.10">
    <property type="match status" value="1"/>
</dbReference>
<evidence type="ECO:0000259" key="2">
    <source>
        <dbReference type="Pfam" id="PF22422"/>
    </source>
</evidence>
<gene>
    <name evidence="3" type="ORF">NEMVEDRAFT_v1g199135</name>
</gene>
<dbReference type="SUPFAM" id="SSF48208">
    <property type="entry name" value="Six-hairpin glycosidases"/>
    <property type="match status" value="1"/>
</dbReference>
<organism evidence="3 4">
    <name type="scientific">Nematostella vectensis</name>
    <name type="common">Starlet sea anemone</name>
    <dbReference type="NCBI Taxonomy" id="45351"/>
    <lineage>
        <taxon>Eukaryota</taxon>
        <taxon>Metazoa</taxon>
        <taxon>Cnidaria</taxon>
        <taxon>Anthozoa</taxon>
        <taxon>Hexacorallia</taxon>
        <taxon>Actiniaria</taxon>
        <taxon>Edwardsiidae</taxon>
        <taxon>Nematostella</taxon>
    </lineage>
</organism>
<name>A7RM52_NEMVE</name>
<reference evidence="3 4" key="1">
    <citation type="journal article" date="2007" name="Science">
        <title>Sea anemone genome reveals ancestral eumetazoan gene repertoire and genomic organization.</title>
        <authorList>
            <person name="Putnam N.H."/>
            <person name="Srivastava M."/>
            <person name="Hellsten U."/>
            <person name="Dirks B."/>
            <person name="Chapman J."/>
            <person name="Salamov A."/>
            <person name="Terry A."/>
            <person name="Shapiro H."/>
            <person name="Lindquist E."/>
            <person name="Kapitonov V.V."/>
            <person name="Jurka J."/>
            <person name="Genikhovich G."/>
            <person name="Grigoriev I.V."/>
            <person name="Lucas S.M."/>
            <person name="Steele R.E."/>
            <person name="Finnerty J.R."/>
            <person name="Technau U."/>
            <person name="Martindale M.Q."/>
            <person name="Rokhsar D.S."/>
        </authorList>
    </citation>
    <scope>NUCLEOTIDE SEQUENCE [LARGE SCALE GENOMIC DNA]</scope>
    <source>
        <strain evidence="4">CH2 X CH6</strain>
    </source>
</reference>
<dbReference type="InterPro" id="IPR008928">
    <property type="entry name" value="6-hairpin_glycosidase_sf"/>
</dbReference>
<sequence length="1023" mass="118199">MSGNQEEIPNLLNKGMNTGLKRYRSQFLLESEIEKLERIIGRRADPRLQKLWEHLKSGTFDVDQVREYINKQLKPVHPPVQRRNSFGALLRKARRRGNNKRKSSESEVIFDRPSTESRRLQESKARGWKEWGPYLSERQWGTVREDYSSDGNCWDYFPHDQARSRAYRWGEDGIMGISDDKCRLCFSVALWNEQDPIIKERLFGLTGNEGNHGEDVKECYYYLDSTPTHSYMKALYKYPQQGFPYASLVRENRERTKEDSEFELTDTGVFDEGRYWDVFTEYAKNTPGDVIISITVVNRGPDRARLHVLPTVWFRNTWSWGCKHEVCTRKPRIKQTSPGTAECCHDDMGTYVFAADAGPDGEDPDLLFTDNETNFKRLYKARNSNPYVKDAFHRYLINKELDAVNPRLEGTKMAPHYVLDLAAGQQYTIRCRLSAQDERVPMPFGKDSFDDVIKTRKAEADEFFKTVIPDSLTEEETLVSRQSYAGLLWSKQFYYYITEDWLKGDPSMPPPPRARLSGRNSEWKYLSNCDVISMPDKWEYPWYASWDLAFHMLPFAKIDPDFAKHQLLLFLSDTYMAPNGQIPAYEFAFSDVNPPVHALACYRVYQMTAGKRGGKDNAFLAKCFQKLLLNFTWWVNRKDPDGLNLFGGGFLGLDNVGVFDRSKTLPGGGRLCQADGTAWMALYCIVMLNISLELALADPTYEDMALKFFEHFTHIADAMNKMSDGYGLWDSIDGFYYDHFHSDTSESFPLRVRSIVGLVPLLACWVLDGEQLDKLPAFRNRLNQFVEKRKELALQIVYPHSKQDLQLLAIPSREQLHSLLAYMMDEDEFLSDFGVRSVSRYHLKRPYCLELEGKSYQVDYVPGESNTYMFGGNSNWRGPVWFCVNHLIVEALKRYDQFYGDSFQVECPTGSGKLMRLRDVSQELSRRLTSLFLPDSTGRRPCHGNEEQYAVDPDWNQLVLFYEYFDGDSGRGCGASHQTGWTSLVSLLLEKLANERSDRHYVLCRGSGAEHPKALRRTTEVRA</sequence>
<evidence type="ECO:0000256" key="1">
    <source>
        <dbReference type="SAM" id="MobiDB-lite"/>
    </source>
</evidence>
<dbReference type="HOGENOM" id="CLU_005386_0_1_1"/>
<dbReference type="OMA" id="WIAGAMD"/>
<dbReference type="EMBL" id="DS469519">
    <property type="protein sequence ID" value="EDO47543.1"/>
    <property type="molecule type" value="Genomic_DNA"/>
</dbReference>
<proteinExistence type="predicted"/>
<dbReference type="InterPro" id="IPR004888">
    <property type="entry name" value="Glycoside_hydrolase_63"/>
</dbReference>
<dbReference type="InterPro" id="IPR012341">
    <property type="entry name" value="6hp_glycosidase-like_sf"/>
</dbReference>
<dbReference type="InParanoid" id="A7RM52"/>
<dbReference type="Pfam" id="PF22422">
    <property type="entry name" value="MGH1-like_GH"/>
    <property type="match status" value="2"/>
</dbReference>
<evidence type="ECO:0000313" key="4">
    <source>
        <dbReference type="Proteomes" id="UP000001593"/>
    </source>
</evidence>
<dbReference type="Proteomes" id="UP000001593">
    <property type="component" value="Unassembled WGS sequence"/>
</dbReference>
<dbReference type="eggNOG" id="KOG2161">
    <property type="taxonomic scope" value="Eukaryota"/>
</dbReference>
<dbReference type="PANTHER" id="PTHR10412">
    <property type="entry name" value="MANNOSYL-OLIGOSACCHARIDE GLUCOSIDASE"/>
    <property type="match status" value="1"/>
</dbReference>
<dbReference type="STRING" id="45351.A7RM52"/>
<dbReference type="GO" id="GO:0009311">
    <property type="term" value="P:oligosaccharide metabolic process"/>
    <property type="evidence" value="ECO:0007669"/>
    <property type="project" value="InterPro"/>
</dbReference>
<accession>A7RM52</accession>
<dbReference type="InterPro" id="IPR054491">
    <property type="entry name" value="MGH1-like_GH"/>
</dbReference>
<keyword evidence="4" id="KW-1185">Reference proteome</keyword>